<dbReference type="InterPro" id="IPR036165">
    <property type="entry name" value="YefM-like_sf"/>
</dbReference>
<accession>A0AAF0ZEP2</accession>
<evidence type="ECO:0000313" key="3">
    <source>
        <dbReference type="EMBL" id="WPF89564.1"/>
    </source>
</evidence>
<dbReference type="RefSeq" id="WP_320001958.1">
    <property type="nucleotide sequence ID" value="NZ_CP138348.1"/>
</dbReference>
<protein>
    <recommendedName>
        <fullName evidence="2">Antitoxin</fullName>
    </recommendedName>
</protein>
<dbReference type="NCBIfam" id="TIGR01552">
    <property type="entry name" value="phd_fam"/>
    <property type="match status" value="1"/>
</dbReference>
<evidence type="ECO:0000256" key="2">
    <source>
        <dbReference type="RuleBase" id="RU362080"/>
    </source>
</evidence>
<dbReference type="PANTHER" id="PTHR33713">
    <property type="entry name" value="ANTITOXIN YAFN-RELATED"/>
    <property type="match status" value="1"/>
</dbReference>
<comment type="function">
    <text evidence="2">Antitoxin component of a type II toxin-antitoxin (TA) system.</text>
</comment>
<dbReference type="InterPro" id="IPR006442">
    <property type="entry name" value="Antitoxin_Phd/YefM"/>
</dbReference>
<gene>
    <name evidence="3" type="ORF">SAY89_04650</name>
</gene>
<name>A0AAF0ZEP2_9CHRO</name>
<dbReference type="InterPro" id="IPR051405">
    <property type="entry name" value="phD/YefM_antitoxin"/>
</dbReference>
<dbReference type="AlphaFoldDB" id="A0AAF0ZEP2"/>
<dbReference type="PANTHER" id="PTHR33713:SF6">
    <property type="entry name" value="ANTITOXIN YEFM"/>
    <property type="match status" value="1"/>
</dbReference>
<sequence>MDAITYTQARKNFTHVMNEVCENHTPIIITRQSAKPVVMMSFEDYSAIEETLYLLRSPKNAQRLYKALGELKQGKYESHELIEEE</sequence>
<dbReference type="Pfam" id="PF02604">
    <property type="entry name" value="PhdYeFM_antitox"/>
    <property type="match status" value="1"/>
</dbReference>
<organism evidence="3">
    <name type="scientific">Cyanobacterium aponinum AL20115</name>
    <dbReference type="NCBI Taxonomy" id="3090662"/>
    <lineage>
        <taxon>Bacteria</taxon>
        <taxon>Bacillati</taxon>
        <taxon>Cyanobacteriota</taxon>
        <taxon>Cyanophyceae</taxon>
        <taxon>Oscillatoriophycideae</taxon>
        <taxon>Chroococcales</taxon>
        <taxon>Geminocystaceae</taxon>
        <taxon>Cyanobacterium</taxon>
    </lineage>
</organism>
<dbReference type="SUPFAM" id="SSF143120">
    <property type="entry name" value="YefM-like"/>
    <property type="match status" value="1"/>
</dbReference>
<dbReference type="Gene3D" id="1.10.1220.170">
    <property type="match status" value="1"/>
</dbReference>
<reference evidence="3" key="1">
    <citation type="submission" date="2023-11" db="EMBL/GenBank/DDBJ databases">
        <title>Genome sequence of Cyanobacterium aponinum BCRC AL20115.</title>
        <authorList>
            <person name="Chang H.-Y."/>
            <person name="Lin K.-M."/>
            <person name="Hsueh H.-T."/>
            <person name="Chu H.-A."/>
            <person name="Kuo C.-H."/>
        </authorList>
    </citation>
    <scope>NUCLEOTIDE SEQUENCE</scope>
    <source>
        <strain evidence="3">AL20115</strain>
    </source>
</reference>
<comment type="similarity">
    <text evidence="1 2">Belongs to the phD/YefM antitoxin family.</text>
</comment>
<proteinExistence type="inferred from homology"/>
<dbReference type="Gene3D" id="3.40.1620.10">
    <property type="entry name" value="YefM-like domain"/>
    <property type="match status" value="1"/>
</dbReference>
<dbReference type="EMBL" id="CP138348">
    <property type="protein sequence ID" value="WPF89564.1"/>
    <property type="molecule type" value="Genomic_DNA"/>
</dbReference>
<evidence type="ECO:0000256" key="1">
    <source>
        <dbReference type="ARBA" id="ARBA00009981"/>
    </source>
</evidence>